<feature type="region of interest" description="Disordered" evidence="1">
    <location>
        <begin position="780"/>
        <end position="832"/>
    </location>
</feature>
<feature type="region of interest" description="Disordered" evidence="1">
    <location>
        <begin position="665"/>
        <end position="728"/>
    </location>
</feature>
<feature type="transmembrane region" description="Helical" evidence="2">
    <location>
        <begin position="98"/>
        <end position="122"/>
    </location>
</feature>
<feature type="region of interest" description="Disordered" evidence="1">
    <location>
        <begin position="953"/>
        <end position="1133"/>
    </location>
</feature>
<feature type="transmembrane region" description="Helical" evidence="2">
    <location>
        <begin position="60"/>
        <end position="78"/>
    </location>
</feature>
<keyword evidence="2" id="KW-1133">Transmembrane helix</keyword>
<keyword evidence="4" id="KW-1185">Reference proteome</keyword>
<protein>
    <submittedName>
        <fullName evidence="3">Uncharacterized protein</fullName>
    </submittedName>
</protein>
<feature type="transmembrane region" description="Helical" evidence="2">
    <location>
        <begin position="134"/>
        <end position="157"/>
    </location>
</feature>
<feature type="transmembrane region" description="Helical" evidence="2">
    <location>
        <begin position="6"/>
        <end position="27"/>
    </location>
</feature>
<proteinExistence type="predicted"/>
<feature type="region of interest" description="Disordered" evidence="1">
    <location>
        <begin position="904"/>
        <end position="931"/>
    </location>
</feature>
<reference evidence="3 4" key="1">
    <citation type="submission" date="2022-09" db="EMBL/GenBank/DDBJ databases">
        <authorList>
            <person name="Palmer J.M."/>
        </authorList>
    </citation>
    <scope>NUCLEOTIDE SEQUENCE [LARGE SCALE GENOMIC DNA]</scope>
    <source>
        <strain evidence="3 4">DSM 7382</strain>
    </source>
</reference>
<feature type="transmembrane region" description="Helical" evidence="2">
    <location>
        <begin position="163"/>
        <end position="192"/>
    </location>
</feature>
<evidence type="ECO:0000256" key="1">
    <source>
        <dbReference type="SAM" id="MobiDB-lite"/>
    </source>
</evidence>
<accession>A0AAW0GZ71</accession>
<feature type="compositionally biased region" description="Low complexity" evidence="1">
    <location>
        <begin position="685"/>
        <end position="700"/>
    </location>
</feature>
<feature type="compositionally biased region" description="Low complexity" evidence="1">
    <location>
        <begin position="1067"/>
        <end position="1089"/>
    </location>
</feature>
<evidence type="ECO:0000313" key="4">
    <source>
        <dbReference type="Proteomes" id="UP001385951"/>
    </source>
</evidence>
<name>A0AAW0GZ71_9APHY</name>
<organism evidence="3 4">
    <name type="scientific">Cerrena zonata</name>
    <dbReference type="NCBI Taxonomy" id="2478898"/>
    <lineage>
        <taxon>Eukaryota</taxon>
        <taxon>Fungi</taxon>
        <taxon>Dikarya</taxon>
        <taxon>Basidiomycota</taxon>
        <taxon>Agaricomycotina</taxon>
        <taxon>Agaricomycetes</taxon>
        <taxon>Polyporales</taxon>
        <taxon>Cerrenaceae</taxon>
        <taxon>Cerrena</taxon>
    </lineage>
</organism>
<dbReference type="Proteomes" id="UP001385951">
    <property type="component" value="Unassembled WGS sequence"/>
</dbReference>
<keyword evidence="2" id="KW-0812">Transmembrane</keyword>
<feature type="compositionally biased region" description="Polar residues" evidence="1">
    <location>
        <begin position="1039"/>
        <end position="1049"/>
    </location>
</feature>
<sequence>MLPIIPTLVLAFVSFFASAFVILRIVIPILPPHPLSRRVPPSEFGLPNFKSLSPADKSHIWLASFDILALAVFVWQVITEYLGGPSGYAIAQDPASAVRLWLATTLRQSCLLIVASLTLLHVRLGRPVSFGSKHWMLWAPTLLLAVTSTALAGVFAGTDVASFYIGLTAYSATLAIMASVAFGCLIGTLVIIKRNLAALNEMRDTWPAAVETSARRQSFATEDVEVLKDGSSWITSRASSRRDSISAFSFSTHHTHHSAKPSNGSIRLMHSAMASNPSIPMKSSYWFNPSTPHLNGRESPVPPVPPLPSPYRPSTTPSTGTLQEGAVFHEEDPFRRQAPRMGSQSSWLSEHFSEQATLSAWSFPASRPGTPVAYPSTPDLHTELLPSTAVSRPMTPAMVSTDVLGGYGFSAEAVQAEKGIAAVNAATGSDVDVSVYRAIGWLVTIWVPLAFSLPYYLMLSPTHPLSPMISSVLLIMSVTLSSPLLALNILFRSPLPIPTGLFDSYSEPPSVVRRAPSPASTLPVAYSHEYKRSGSVTVVEGRRSGDIWIANGDAVDGRNKLERAFGLLSAKPKLSVLPTGGKFLQEELLTPPLPIQTHENMPSVPHTPQSAFSAELGRGTYRPRKDSKASSHYSGADDSMAFATQIMIAQRHYSALATKVVLPPSPERRASSMDVAATGVETTDAASRSSHLRARSVSSIPCPPVSPPPSSPLPPTPPSVRERKAARLTHRKSYSSGFSFGAIDNTAEIDALSAGVLPLLVPGLRVGSGVKISKDWKVSPPTSLSKGATKGSRRSKQFLPKEMGGVSIDFSSPEIHSTPAERHVRTKKISTHKRHHFSLPSLSLGKDGIHSMTTWRTDVNRALDNKVSATVNDANRRNTMQWEGDDFATQGSGASQLNGIREEEETPYPTSNGLYAAPRRPVGPMRSPTDVPENIASVRNSLNTLINALNQEFGVPPPSANSEVTLFDFDPEDGSGPQAESTPHESQRTHTRYSGQHDAPPVPQLPKSSRRSSIVYIKSDENTAPAPAPATTSNAAVRPTTSPLAQITSRVRPLIPKMRASKVQAKSSSSPNGSSENSPGGGLRPLSLLQNRDMNQGTSKANVRPLTPGKKKKSKVVVVDENDPQGTGSKTLKPLKLVRSETTKERAALRAREVLPDVIVRPPSQYSGHGY</sequence>
<feature type="region of interest" description="Disordered" evidence="1">
    <location>
        <begin position="603"/>
        <end position="635"/>
    </location>
</feature>
<feature type="transmembrane region" description="Helical" evidence="2">
    <location>
        <begin position="469"/>
        <end position="491"/>
    </location>
</feature>
<feature type="compositionally biased region" description="Polar residues" evidence="1">
    <location>
        <begin position="1090"/>
        <end position="1101"/>
    </location>
</feature>
<dbReference type="EMBL" id="JASBNA010000001">
    <property type="protein sequence ID" value="KAK7695380.1"/>
    <property type="molecule type" value="Genomic_DNA"/>
</dbReference>
<evidence type="ECO:0000313" key="3">
    <source>
        <dbReference type="EMBL" id="KAK7695380.1"/>
    </source>
</evidence>
<gene>
    <name evidence="3" type="ORF">QCA50_000015</name>
</gene>
<feature type="compositionally biased region" description="Low complexity" evidence="1">
    <location>
        <begin position="1022"/>
        <end position="1036"/>
    </location>
</feature>
<feature type="transmembrane region" description="Helical" evidence="2">
    <location>
        <begin position="438"/>
        <end position="457"/>
    </location>
</feature>
<comment type="caution">
    <text evidence="3">The sequence shown here is derived from an EMBL/GenBank/DDBJ whole genome shotgun (WGS) entry which is preliminary data.</text>
</comment>
<dbReference type="AlphaFoldDB" id="A0AAW0GZ71"/>
<keyword evidence="2" id="KW-0472">Membrane</keyword>
<evidence type="ECO:0000256" key="2">
    <source>
        <dbReference type="SAM" id="Phobius"/>
    </source>
</evidence>
<feature type="compositionally biased region" description="Pro residues" evidence="1">
    <location>
        <begin position="701"/>
        <end position="718"/>
    </location>
</feature>